<dbReference type="InterPro" id="IPR006311">
    <property type="entry name" value="TAT_signal"/>
</dbReference>
<feature type="region of interest" description="Disordered" evidence="6">
    <location>
        <begin position="1"/>
        <end position="22"/>
    </location>
</feature>
<gene>
    <name evidence="8" type="ORF">KIN34_07935</name>
</gene>
<dbReference type="PROSITE" id="PS51318">
    <property type="entry name" value="TAT"/>
    <property type="match status" value="1"/>
</dbReference>
<proteinExistence type="inferred from homology"/>
<feature type="compositionally biased region" description="Low complexity" evidence="6">
    <location>
        <begin position="1"/>
        <end position="21"/>
    </location>
</feature>
<dbReference type="InterPro" id="IPR006710">
    <property type="entry name" value="Glyco_hydro_43"/>
</dbReference>
<dbReference type="Gene3D" id="2.115.10.20">
    <property type="entry name" value="Glycosyl hydrolase domain, family 43"/>
    <property type="match status" value="1"/>
</dbReference>
<reference evidence="8 9" key="1">
    <citation type="submission" date="2021-05" db="EMBL/GenBank/DDBJ databases">
        <title>Description of Cellulomonas sp. DKR-3 sp. nov.</title>
        <authorList>
            <person name="Dahal R.H."/>
            <person name="Chaudhary D.K."/>
        </authorList>
    </citation>
    <scope>NUCLEOTIDE SEQUENCE [LARGE SCALE GENOMIC DNA]</scope>
    <source>
        <strain evidence="8 9">DKR-3</strain>
    </source>
</reference>
<evidence type="ECO:0000256" key="6">
    <source>
        <dbReference type="SAM" id="MobiDB-lite"/>
    </source>
</evidence>
<keyword evidence="7" id="KW-1133">Transmembrane helix</keyword>
<evidence type="ECO:0000313" key="9">
    <source>
        <dbReference type="Proteomes" id="UP000722125"/>
    </source>
</evidence>
<name>A0ABS5TYI9_9CELL</name>
<evidence type="ECO:0000313" key="8">
    <source>
        <dbReference type="EMBL" id="MBT0994214.1"/>
    </source>
</evidence>
<evidence type="ECO:0000256" key="4">
    <source>
        <dbReference type="ARBA" id="ARBA00023295"/>
    </source>
</evidence>
<dbReference type="Proteomes" id="UP000722125">
    <property type="component" value="Unassembled WGS sequence"/>
</dbReference>
<comment type="caution">
    <text evidence="8">The sequence shown here is derived from an EMBL/GenBank/DDBJ whole genome shotgun (WGS) entry which is preliminary data.</text>
</comment>
<keyword evidence="3 5" id="KW-0378">Hydrolase</keyword>
<comment type="similarity">
    <text evidence="2 5">Belongs to the glycosyl hydrolase 43 family.</text>
</comment>
<dbReference type="RefSeq" id="WP_214348951.1">
    <property type="nucleotide sequence ID" value="NZ_JAHBOH010000001.1"/>
</dbReference>
<comment type="pathway">
    <text evidence="1 5">Glycan metabolism; L-arabinan degradation.</text>
</comment>
<dbReference type="Pfam" id="PF04616">
    <property type="entry name" value="Glyco_hydro_43"/>
    <property type="match status" value="1"/>
</dbReference>
<evidence type="ECO:0000256" key="2">
    <source>
        <dbReference type="ARBA" id="ARBA00009865"/>
    </source>
</evidence>
<dbReference type="CDD" id="cd08998">
    <property type="entry name" value="GH43_Arb43a-like"/>
    <property type="match status" value="1"/>
</dbReference>
<dbReference type="InterPro" id="IPR016840">
    <property type="entry name" value="Glyco_hydro_43_endo_a_Ara-ase"/>
</dbReference>
<dbReference type="EMBL" id="JAHBOH010000001">
    <property type="protein sequence ID" value="MBT0994214.1"/>
    <property type="molecule type" value="Genomic_DNA"/>
</dbReference>
<dbReference type="SUPFAM" id="SSF75005">
    <property type="entry name" value="Arabinanase/levansucrase/invertase"/>
    <property type="match status" value="1"/>
</dbReference>
<evidence type="ECO:0000256" key="3">
    <source>
        <dbReference type="ARBA" id="ARBA00022801"/>
    </source>
</evidence>
<keyword evidence="7" id="KW-0812">Transmembrane</keyword>
<dbReference type="PANTHER" id="PTHR43301">
    <property type="entry name" value="ARABINAN ENDO-1,5-ALPHA-L-ARABINOSIDASE"/>
    <property type="match status" value="1"/>
</dbReference>
<keyword evidence="9" id="KW-1185">Reference proteome</keyword>
<evidence type="ECO:0000256" key="1">
    <source>
        <dbReference type="ARBA" id="ARBA00004834"/>
    </source>
</evidence>
<sequence length="375" mass="40209">MSQHAAPSASSSSAETDAGEAAPRRRGRRVLLVASLLVVVLAVAGGAFWLLRPDAPAATALELAGDLHTHDPALVVGDEGEPWYVFSTGDVRVGAGSPQIRRSTDGGRTWEEAGTVWDAASRPTWVYDEIAGVQNFWAPEVIEHDGVWYLYYAASTFGSNTSLIGLMTNTTLDPDDPAYAWVDEGEVIRSTTGEDNFNAIDAGVVVDDDGTPWMSFGSFWGGIQLVELQWPDGKLADPDAEPVTIASRVGSPNAIEAPYLVHRDGWYYLFFSRDSCCQGTDSTYNIAVGRSRDVTGPYVDDEGRELTADGGLSLLSSAGDMIGPGGQSYSEGYLAFHYYSAELGGDFQLAIRELAWDGDGWPVATTSEEQDALAD</sequence>
<dbReference type="InterPro" id="IPR023296">
    <property type="entry name" value="Glyco_hydro_beta-prop_sf"/>
</dbReference>
<evidence type="ECO:0000256" key="7">
    <source>
        <dbReference type="SAM" id="Phobius"/>
    </source>
</evidence>
<dbReference type="InterPro" id="IPR050727">
    <property type="entry name" value="GH43_arabinanases"/>
</dbReference>
<protein>
    <submittedName>
        <fullName evidence="8">Arabinan endo-1,5-alpha-L-arabinosidase</fullName>
    </submittedName>
</protein>
<dbReference type="PANTHER" id="PTHR43301:SF3">
    <property type="entry name" value="ARABINAN ENDO-1,5-ALPHA-L-ARABINOSIDASE A-RELATED"/>
    <property type="match status" value="1"/>
</dbReference>
<evidence type="ECO:0000256" key="5">
    <source>
        <dbReference type="PIRNR" id="PIRNR026534"/>
    </source>
</evidence>
<keyword evidence="7" id="KW-0472">Membrane</keyword>
<feature type="transmembrane region" description="Helical" evidence="7">
    <location>
        <begin position="30"/>
        <end position="51"/>
    </location>
</feature>
<dbReference type="PIRSF" id="PIRSF026534">
    <property type="entry name" value="Endo_alpha-L-arabinosidase"/>
    <property type="match status" value="1"/>
</dbReference>
<keyword evidence="4 5" id="KW-0326">Glycosidase</keyword>
<organism evidence="8 9">
    <name type="scientific">Cellulomonas fulva</name>
    <dbReference type="NCBI Taxonomy" id="2835530"/>
    <lineage>
        <taxon>Bacteria</taxon>
        <taxon>Bacillati</taxon>
        <taxon>Actinomycetota</taxon>
        <taxon>Actinomycetes</taxon>
        <taxon>Micrococcales</taxon>
        <taxon>Cellulomonadaceae</taxon>
        <taxon>Cellulomonas</taxon>
    </lineage>
</organism>
<accession>A0ABS5TYI9</accession>